<sequence>MNCPIGTSSTISTTTAAMSPTTPPISVCKSYIPFSFDVATDLTAAEFADLKMFLVSPFLEQLFPTDVQPTWYSTYDSINHAYNQAANVSDIVNNVQNSVQSTATISDFNKPLEYFVDQGVFDLGSTNGLSVNTIIFAGSPLTDVASANFSAPFLTTNGNTLTVVLVNPNIDQTNYRQVPGLNIVVWSDFARTISAIRAVMNCEPLPPLTST</sequence>
<proteinExistence type="predicted"/>
<reference evidence="2" key="1">
    <citation type="submission" date="2022-11" db="UniProtKB">
        <authorList>
            <consortium name="WormBaseParasite"/>
        </authorList>
    </citation>
    <scope>IDENTIFICATION</scope>
</reference>
<dbReference type="WBParaSite" id="JU765_v2.g19533.t1">
    <property type="protein sequence ID" value="JU765_v2.g19533.t1"/>
    <property type="gene ID" value="JU765_v2.g19533"/>
</dbReference>
<name>A0AC34QUU5_9BILA</name>
<evidence type="ECO:0000313" key="1">
    <source>
        <dbReference type="Proteomes" id="UP000887576"/>
    </source>
</evidence>
<evidence type="ECO:0000313" key="2">
    <source>
        <dbReference type="WBParaSite" id="JU765_v2.g19533.t1"/>
    </source>
</evidence>
<dbReference type="Proteomes" id="UP000887576">
    <property type="component" value="Unplaced"/>
</dbReference>
<accession>A0AC34QUU5</accession>
<protein>
    <submittedName>
        <fullName evidence="2">Uncharacterized protein</fullName>
    </submittedName>
</protein>
<organism evidence="1 2">
    <name type="scientific">Panagrolaimus sp. JU765</name>
    <dbReference type="NCBI Taxonomy" id="591449"/>
    <lineage>
        <taxon>Eukaryota</taxon>
        <taxon>Metazoa</taxon>
        <taxon>Ecdysozoa</taxon>
        <taxon>Nematoda</taxon>
        <taxon>Chromadorea</taxon>
        <taxon>Rhabditida</taxon>
        <taxon>Tylenchina</taxon>
        <taxon>Panagrolaimomorpha</taxon>
        <taxon>Panagrolaimoidea</taxon>
        <taxon>Panagrolaimidae</taxon>
        <taxon>Panagrolaimus</taxon>
    </lineage>
</organism>